<sequence length="250" mass="28995">MGRSIKVTEGSLEQEIRQKVAYAMLSHRWGRKEPTYSEYTRLWEETEFRMEKRARDPGYVKLWSFLNGASARGMEFAWADTCCIDKSSSAELDEAIRSMFRWYRNSALCIVHLAETRSVNDFHQDRWFRRGWTLQELLAPPKIKFMDQEWNTLARGENDKKDHDILQSVSKATGIGTETLSKSFEPRTEKFSEKMSWASRRSTTRAEDAAYSLMGMLNVSFQTAYGEGGPRAFRRLLDAVVRKAEDPSVM</sequence>
<dbReference type="Proteomes" id="UP000053558">
    <property type="component" value="Unassembled WGS sequence"/>
</dbReference>
<gene>
    <name evidence="2" type="ORF">CONPUDRAFT_62943</name>
</gene>
<dbReference type="PANTHER" id="PTHR10622">
    <property type="entry name" value="HET DOMAIN-CONTAINING PROTEIN"/>
    <property type="match status" value="1"/>
</dbReference>
<dbReference type="GeneID" id="19208267"/>
<feature type="domain" description="Heterokaryon incompatibility" evidence="1">
    <location>
        <begin position="22"/>
        <end position="117"/>
    </location>
</feature>
<comment type="caution">
    <text evidence="2">The sequence shown here is derived from an EMBL/GenBank/DDBJ whole genome shotgun (WGS) entry which is preliminary data.</text>
</comment>
<protein>
    <recommendedName>
        <fullName evidence="1">Heterokaryon incompatibility domain-containing protein</fullName>
    </recommendedName>
</protein>
<keyword evidence="3" id="KW-1185">Reference proteome</keyword>
<proteinExistence type="predicted"/>
<dbReference type="PANTHER" id="PTHR10622:SF12">
    <property type="entry name" value="HET DOMAIN-CONTAINING PROTEIN"/>
    <property type="match status" value="1"/>
</dbReference>
<dbReference type="Pfam" id="PF06985">
    <property type="entry name" value="HET"/>
    <property type="match status" value="1"/>
</dbReference>
<evidence type="ECO:0000259" key="1">
    <source>
        <dbReference type="Pfam" id="PF06985"/>
    </source>
</evidence>
<name>A0A5M3ME88_CONPW</name>
<dbReference type="EMBL" id="JH711584">
    <property type="protein sequence ID" value="EIW77463.1"/>
    <property type="molecule type" value="Genomic_DNA"/>
</dbReference>
<reference evidence="3" key="1">
    <citation type="journal article" date="2012" name="Science">
        <title>The Paleozoic origin of enzymatic lignin decomposition reconstructed from 31 fungal genomes.</title>
        <authorList>
            <person name="Floudas D."/>
            <person name="Binder M."/>
            <person name="Riley R."/>
            <person name="Barry K."/>
            <person name="Blanchette R.A."/>
            <person name="Henrissat B."/>
            <person name="Martinez A.T."/>
            <person name="Otillar R."/>
            <person name="Spatafora J.W."/>
            <person name="Yadav J.S."/>
            <person name="Aerts A."/>
            <person name="Benoit I."/>
            <person name="Boyd A."/>
            <person name="Carlson A."/>
            <person name="Copeland A."/>
            <person name="Coutinho P.M."/>
            <person name="de Vries R.P."/>
            <person name="Ferreira P."/>
            <person name="Findley K."/>
            <person name="Foster B."/>
            <person name="Gaskell J."/>
            <person name="Glotzer D."/>
            <person name="Gorecki P."/>
            <person name="Heitman J."/>
            <person name="Hesse C."/>
            <person name="Hori C."/>
            <person name="Igarashi K."/>
            <person name="Jurgens J.A."/>
            <person name="Kallen N."/>
            <person name="Kersten P."/>
            <person name="Kohler A."/>
            <person name="Kuees U."/>
            <person name="Kumar T.K.A."/>
            <person name="Kuo A."/>
            <person name="LaButti K."/>
            <person name="Larrondo L.F."/>
            <person name="Lindquist E."/>
            <person name="Ling A."/>
            <person name="Lombard V."/>
            <person name="Lucas S."/>
            <person name="Lundell T."/>
            <person name="Martin R."/>
            <person name="McLaughlin D.J."/>
            <person name="Morgenstern I."/>
            <person name="Morin E."/>
            <person name="Murat C."/>
            <person name="Nagy L.G."/>
            <person name="Nolan M."/>
            <person name="Ohm R.A."/>
            <person name="Patyshakuliyeva A."/>
            <person name="Rokas A."/>
            <person name="Ruiz-Duenas F.J."/>
            <person name="Sabat G."/>
            <person name="Salamov A."/>
            <person name="Samejima M."/>
            <person name="Schmutz J."/>
            <person name="Slot J.C."/>
            <person name="St John F."/>
            <person name="Stenlid J."/>
            <person name="Sun H."/>
            <person name="Sun S."/>
            <person name="Syed K."/>
            <person name="Tsang A."/>
            <person name="Wiebenga A."/>
            <person name="Young D."/>
            <person name="Pisabarro A."/>
            <person name="Eastwood D.C."/>
            <person name="Martin F."/>
            <person name="Cullen D."/>
            <person name="Grigoriev I.V."/>
            <person name="Hibbett D.S."/>
        </authorList>
    </citation>
    <scope>NUCLEOTIDE SEQUENCE [LARGE SCALE GENOMIC DNA]</scope>
    <source>
        <strain evidence="3">RWD-64-598 SS2</strain>
    </source>
</reference>
<feature type="non-terminal residue" evidence="2">
    <location>
        <position position="250"/>
    </location>
</feature>
<dbReference type="OrthoDB" id="674604at2759"/>
<accession>A0A5M3ME88</accession>
<dbReference type="InterPro" id="IPR010730">
    <property type="entry name" value="HET"/>
</dbReference>
<dbReference type="RefSeq" id="XP_007772406.1">
    <property type="nucleotide sequence ID" value="XM_007774216.1"/>
</dbReference>
<evidence type="ECO:0000313" key="2">
    <source>
        <dbReference type="EMBL" id="EIW77463.1"/>
    </source>
</evidence>
<dbReference type="KEGG" id="cput:CONPUDRAFT_62943"/>
<dbReference type="AlphaFoldDB" id="A0A5M3ME88"/>
<organism evidence="2 3">
    <name type="scientific">Coniophora puteana (strain RWD-64-598)</name>
    <name type="common">Brown rot fungus</name>
    <dbReference type="NCBI Taxonomy" id="741705"/>
    <lineage>
        <taxon>Eukaryota</taxon>
        <taxon>Fungi</taxon>
        <taxon>Dikarya</taxon>
        <taxon>Basidiomycota</taxon>
        <taxon>Agaricomycotina</taxon>
        <taxon>Agaricomycetes</taxon>
        <taxon>Agaricomycetidae</taxon>
        <taxon>Boletales</taxon>
        <taxon>Coniophorineae</taxon>
        <taxon>Coniophoraceae</taxon>
        <taxon>Coniophora</taxon>
    </lineage>
</organism>
<evidence type="ECO:0000313" key="3">
    <source>
        <dbReference type="Proteomes" id="UP000053558"/>
    </source>
</evidence>
<dbReference type="OMA" id="CALNTFN"/>